<evidence type="ECO:0000256" key="1">
    <source>
        <dbReference type="SAM" id="MobiDB-lite"/>
    </source>
</evidence>
<evidence type="ECO:0000313" key="4">
    <source>
        <dbReference type="Proteomes" id="UP000315724"/>
    </source>
</evidence>
<dbReference type="Proteomes" id="UP000315724">
    <property type="component" value="Chromosome"/>
</dbReference>
<feature type="compositionally biased region" description="Basic and acidic residues" evidence="1">
    <location>
        <begin position="86"/>
        <end position="97"/>
    </location>
</feature>
<dbReference type="RefSeq" id="WP_145205451.1">
    <property type="nucleotide sequence ID" value="NZ_CP036267.1"/>
</dbReference>
<feature type="region of interest" description="Disordered" evidence="1">
    <location>
        <begin position="55"/>
        <end position="97"/>
    </location>
</feature>
<dbReference type="EMBL" id="CP036267">
    <property type="protein sequence ID" value="QDT35605.1"/>
    <property type="molecule type" value="Genomic_DNA"/>
</dbReference>
<sequence length="371" mass="40758">MKTAAKNNKHQGNSRPSRGGSASWGIVVCFSVLSLALGLLVGVFVLNSGDKPEQLLDNSVPDSPDVEAAPEASKTSPEQTGTKTSESTEKPTEKLSVEEKLKTTIQAAIETIDKKSAQMFVHSYLPDELQSKYEYVVKREGRKVVDQALTKKIFNEYRIHLQSALNGSVELNPSQTVAIVTYKLKELPDSGMNLKKFALSESEVVEGVAYEGLGDDLSKMLEQAAALLEEDKLQEFVENVYPISEVELLSADQTQSRLLTRIGQPAMKAAMIRDLKEAAEASADVQGTIAVITLPSLHQGDQSRTFKFDLVEGNWRFIDLAAKERATMNDLAVKLPASMKKGNSGQTIVFARNNAESEWRIQSLPDTLPEW</sequence>
<keyword evidence="2" id="KW-1133">Transmembrane helix</keyword>
<reference evidence="3 4" key="1">
    <citation type="submission" date="2019-02" db="EMBL/GenBank/DDBJ databases">
        <title>Deep-cultivation of Planctomycetes and their phenomic and genomic characterization uncovers novel biology.</title>
        <authorList>
            <person name="Wiegand S."/>
            <person name="Jogler M."/>
            <person name="Boedeker C."/>
            <person name="Pinto D."/>
            <person name="Vollmers J."/>
            <person name="Rivas-Marin E."/>
            <person name="Kohn T."/>
            <person name="Peeters S.H."/>
            <person name="Heuer A."/>
            <person name="Rast P."/>
            <person name="Oberbeckmann S."/>
            <person name="Bunk B."/>
            <person name="Jeske O."/>
            <person name="Meyerdierks A."/>
            <person name="Storesund J.E."/>
            <person name="Kallscheuer N."/>
            <person name="Luecker S."/>
            <person name="Lage O.M."/>
            <person name="Pohl T."/>
            <person name="Merkel B.J."/>
            <person name="Hornburger P."/>
            <person name="Mueller R.-W."/>
            <person name="Bruemmer F."/>
            <person name="Labrenz M."/>
            <person name="Spormann A.M."/>
            <person name="Op den Camp H."/>
            <person name="Overmann J."/>
            <person name="Amann R."/>
            <person name="Jetten M.S.M."/>
            <person name="Mascher T."/>
            <person name="Medema M.H."/>
            <person name="Devos D.P."/>
            <person name="Kaster A.-K."/>
            <person name="Ovreas L."/>
            <person name="Rohde M."/>
            <person name="Galperin M.Y."/>
            <person name="Jogler C."/>
        </authorList>
    </citation>
    <scope>NUCLEOTIDE SEQUENCE [LARGE SCALE GENOMIC DNA]</scope>
    <source>
        <strain evidence="3 4">Mal48</strain>
    </source>
</reference>
<evidence type="ECO:0000313" key="3">
    <source>
        <dbReference type="EMBL" id="QDT35605.1"/>
    </source>
</evidence>
<evidence type="ECO:0000256" key="2">
    <source>
        <dbReference type="SAM" id="Phobius"/>
    </source>
</evidence>
<keyword evidence="4" id="KW-1185">Reference proteome</keyword>
<dbReference type="AlphaFoldDB" id="A0A517QVF1"/>
<protein>
    <submittedName>
        <fullName evidence="3">Uncharacterized protein</fullName>
    </submittedName>
</protein>
<gene>
    <name evidence="3" type="ORF">Mal48_48830</name>
</gene>
<organism evidence="3 4">
    <name type="scientific">Thalassoglobus polymorphus</name>
    <dbReference type="NCBI Taxonomy" id="2527994"/>
    <lineage>
        <taxon>Bacteria</taxon>
        <taxon>Pseudomonadati</taxon>
        <taxon>Planctomycetota</taxon>
        <taxon>Planctomycetia</taxon>
        <taxon>Planctomycetales</taxon>
        <taxon>Planctomycetaceae</taxon>
        <taxon>Thalassoglobus</taxon>
    </lineage>
</organism>
<proteinExistence type="predicted"/>
<keyword evidence="2" id="KW-0472">Membrane</keyword>
<accession>A0A517QVF1</accession>
<keyword evidence="2" id="KW-0812">Transmembrane</keyword>
<dbReference type="KEGG" id="tpol:Mal48_48830"/>
<name>A0A517QVF1_9PLAN</name>
<feature type="region of interest" description="Disordered" evidence="1">
    <location>
        <begin position="1"/>
        <end position="20"/>
    </location>
</feature>
<feature type="transmembrane region" description="Helical" evidence="2">
    <location>
        <begin position="21"/>
        <end position="46"/>
    </location>
</feature>